<dbReference type="PROSITE" id="PS51755">
    <property type="entry name" value="OMPR_PHOB"/>
    <property type="match status" value="1"/>
</dbReference>
<dbReference type="Proteomes" id="UP000886887">
    <property type="component" value="Unassembled WGS sequence"/>
</dbReference>
<dbReference type="InterPro" id="IPR039420">
    <property type="entry name" value="WalR-like"/>
</dbReference>
<dbReference type="Pfam" id="PF00072">
    <property type="entry name" value="Response_reg"/>
    <property type="match status" value="1"/>
</dbReference>
<evidence type="ECO:0000256" key="7">
    <source>
        <dbReference type="ARBA" id="ARBA00024867"/>
    </source>
</evidence>
<keyword evidence="2 8" id="KW-0597">Phosphoprotein</keyword>
<evidence type="ECO:0000256" key="3">
    <source>
        <dbReference type="ARBA" id="ARBA00023012"/>
    </source>
</evidence>
<feature type="modified residue" description="4-aspartylphosphate" evidence="8">
    <location>
        <position position="52"/>
    </location>
</feature>
<dbReference type="FunFam" id="3.40.50.2300:FF:000001">
    <property type="entry name" value="DNA-binding response regulator PhoB"/>
    <property type="match status" value="1"/>
</dbReference>
<evidence type="ECO:0000256" key="1">
    <source>
        <dbReference type="ARBA" id="ARBA00018672"/>
    </source>
</evidence>
<dbReference type="CDD" id="cd17574">
    <property type="entry name" value="REC_OmpR"/>
    <property type="match status" value="1"/>
</dbReference>
<dbReference type="PROSITE" id="PS50110">
    <property type="entry name" value="RESPONSE_REGULATORY"/>
    <property type="match status" value="1"/>
</dbReference>
<dbReference type="GO" id="GO:0000976">
    <property type="term" value="F:transcription cis-regulatory region binding"/>
    <property type="evidence" value="ECO:0007669"/>
    <property type="project" value="TreeGrafter"/>
</dbReference>
<evidence type="ECO:0000256" key="9">
    <source>
        <dbReference type="PROSITE-ProRule" id="PRU01091"/>
    </source>
</evidence>
<keyword evidence="4" id="KW-0805">Transcription regulation</keyword>
<proteinExistence type="predicted"/>
<keyword evidence="5 9" id="KW-0238">DNA-binding</keyword>
<gene>
    <name evidence="12" type="ORF">IAB73_02855</name>
</gene>
<dbReference type="PANTHER" id="PTHR48111">
    <property type="entry name" value="REGULATOR OF RPOS"/>
    <property type="match status" value="1"/>
</dbReference>
<dbReference type="Gene3D" id="1.10.10.10">
    <property type="entry name" value="Winged helix-like DNA-binding domain superfamily/Winged helix DNA-binding domain"/>
    <property type="match status" value="1"/>
</dbReference>
<feature type="domain" description="Response regulatory" evidence="10">
    <location>
        <begin position="4"/>
        <end position="116"/>
    </location>
</feature>
<evidence type="ECO:0000259" key="11">
    <source>
        <dbReference type="PROSITE" id="PS51755"/>
    </source>
</evidence>
<evidence type="ECO:0000313" key="12">
    <source>
        <dbReference type="EMBL" id="HIQ71136.1"/>
    </source>
</evidence>
<evidence type="ECO:0000256" key="8">
    <source>
        <dbReference type="PROSITE-ProRule" id="PRU00169"/>
    </source>
</evidence>
<reference evidence="12" key="1">
    <citation type="submission" date="2020-10" db="EMBL/GenBank/DDBJ databases">
        <authorList>
            <person name="Gilroy R."/>
        </authorList>
    </citation>
    <scope>NUCLEOTIDE SEQUENCE</scope>
    <source>
        <strain evidence="12">ChiSxjej2B14-6234</strain>
    </source>
</reference>
<accession>A0A9D1CPS1</accession>
<name>A0A9D1CPS1_9FIRM</name>
<reference evidence="12" key="2">
    <citation type="journal article" date="2021" name="PeerJ">
        <title>Extensive microbial diversity within the chicken gut microbiome revealed by metagenomics and culture.</title>
        <authorList>
            <person name="Gilroy R."/>
            <person name="Ravi A."/>
            <person name="Getino M."/>
            <person name="Pursley I."/>
            <person name="Horton D.L."/>
            <person name="Alikhan N.F."/>
            <person name="Baker D."/>
            <person name="Gharbi K."/>
            <person name="Hall N."/>
            <person name="Watson M."/>
            <person name="Adriaenssens E.M."/>
            <person name="Foster-Nyarko E."/>
            <person name="Jarju S."/>
            <person name="Secka A."/>
            <person name="Antonio M."/>
            <person name="Oren A."/>
            <person name="Chaudhuri R.R."/>
            <person name="La Ragione R."/>
            <person name="Hildebrand F."/>
            <person name="Pallen M.J."/>
        </authorList>
    </citation>
    <scope>NUCLEOTIDE SEQUENCE</scope>
    <source>
        <strain evidence="12">ChiSxjej2B14-6234</strain>
    </source>
</reference>
<dbReference type="PANTHER" id="PTHR48111:SF2">
    <property type="entry name" value="RESPONSE REGULATOR SAER"/>
    <property type="match status" value="1"/>
</dbReference>
<keyword evidence="3" id="KW-0902">Two-component regulatory system</keyword>
<dbReference type="SMART" id="SM00862">
    <property type="entry name" value="Trans_reg_C"/>
    <property type="match status" value="1"/>
</dbReference>
<comment type="caution">
    <text evidence="12">The sequence shown here is derived from an EMBL/GenBank/DDBJ whole genome shotgun (WGS) entry which is preliminary data.</text>
</comment>
<dbReference type="InterPro" id="IPR001867">
    <property type="entry name" value="OmpR/PhoB-type_DNA-bd"/>
</dbReference>
<comment type="function">
    <text evidence="7">May play the central regulatory role in sporulation. It may be an element of the effector pathway responsible for the activation of sporulation genes in response to nutritional stress. Spo0A may act in concert with spo0H (a sigma factor) to control the expression of some genes that are critical to the sporulation process.</text>
</comment>
<dbReference type="GO" id="GO:0005829">
    <property type="term" value="C:cytosol"/>
    <property type="evidence" value="ECO:0007669"/>
    <property type="project" value="TreeGrafter"/>
</dbReference>
<dbReference type="SMART" id="SM00448">
    <property type="entry name" value="REC"/>
    <property type="match status" value="1"/>
</dbReference>
<dbReference type="EMBL" id="DVFJ01000008">
    <property type="protein sequence ID" value="HIQ71136.1"/>
    <property type="molecule type" value="Genomic_DNA"/>
</dbReference>
<dbReference type="GO" id="GO:0032993">
    <property type="term" value="C:protein-DNA complex"/>
    <property type="evidence" value="ECO:0007669"/>
    <property type="project" value="TreeGrafter"/>
</dbReference>
<sequence length="224" mass="25165">MPHTLLVVEDEDDIRAMLRDYFELEGYRVVTAADGAQAMRLCAQKPDLILLDIGLPDTDGLEICRRVREHVACPIVFVTARVQEADMLMALGAGGDDYVVKPFRLAELGARVKAHLRRETRRAQAARVRFDGDLTIDYAGRCAYAGDTPIPLAKKEFDILALLTQHAGQVFDRERIYEAVWGYDAPGDSSVVPEHIRRLRRQLLQAGCSPRIETVWGVGYKWAK</sequence>
<dbReference type="GO" id="GO:0006355">
    <property type="term" value="P:regulation of DNA-templated transcription"/>
    <property type="evidence" value="ECO:0007669"/>
    <property type="project" value="InterPro"/>
</dbReference>
<dbReference type="Pfam" id="PF00486">
    <property type="entry name" value="Trans_reg_C"/>
    <property type="match status" value="1"/>
</dbReference>
<evidence type="ECO:0000256" key="5">
    <source>
        <dbReference type="ARBA" id="ARBA00023125"/>
    </source>
</evidence>
<evidence type="ECO:0000313" key="13">
    <source>
        <dbReference type="Proteomes" id="UP000886887"/>
    </source>
</evidence>
<keyword evidence="6" id="KW-0804">Transcription</keyword>
<evidence type="ECO:0000256" key="2">
    <source>
        <dbReference type="ARBA" id="ARBA00022553"/>
    </source>
</evidence>
<organism evidence="12 13">
    <name type="scientific">Candidatus Onthenecus intestinigallinarum</name>
    <dbReference type="NCBI Taxonomy" id="2840875"/>
    <lineage>
        <taxon>Bacteria</taxon>
        <taxon>Bacillati</taxon>
        <taxon>Bacillota</taxon>
        <taxon>Clostridia</taxon>
        <taxon>Eubacteriales</taxon>
        <taxon>Candidatus Onthenecus</taxon>
    </lineage>
</organism>
<evidence type="ECO:0000256" key="6">
    <source>
        <dbReference type="ARBA" id="ARBA00023163"/>
    </source>
</evidence>
<dbReference type="SUPFAM" id="SSF52172">
    <property type="entry name" value="CheY-like"/>
    <property type="match status" value="1"/>
</dbReference>
<dbReference type="InterPro" id="IPR011006">
    <property type="entry name" value="CheY-like_superfamily"/>
</dbReference>
<dbReference type="InterPro" id="IPR036388">
    <property type="entry name" value="WH-like_DNA-bd_sf"/>
</dbReference>
<feature type="DNA-binding region" description="OmpR/PhoB-type" evidence="9">
    <location>
        <begin position="125"/>
        <end position="224"/>
    </location>
</feature>
<dbReference type="GO" id="GO:0000156">
    <property type="term" value="F:phosphorelay response regulator activity"/>
    <property type="evidence" value="ECO:0007669"/>
    <property type="project" value="TreeGrafter"/>
</dbReference>
<dbReference type="Gene3D" id="3.40.50.2300">
    <property type="match status" value="1"/>
</dbReference>
<feature type="domain" description="OmpR/PhoB-type" evidence="11">
    <location>
        <begin position="125"/>
        <end position="224"/>
    </location>
</feature>
<evidence type="ECO:0000259" key="10">
    <source>
        <dbReference type="PROSITE" id="PS50110"/>
    </source>
</evidence>
<dbReference type="Gene3D" id="6.10.250.690">
    <property type="match status" value="1"/>
</dbReference>
<evidence type="ECO:0000256" key="4">
    <source>
        <dbReference type="ARBA" id="ARBA00023015"/>
    </source>
</evidence>
<dbReference type="CDD" id="cd00383">
    <property type="entry name" value="trans_reg_C"/>
    <property type="match status" value="1"/>
</dbReference>
<protein>
    <recommendedName>
        <fullName evidence="1">Stage 0 sporulation protein A homolog</fullName>
    </recommendedName>
</protein>
<dbReference type="AlphaFoldDB" id="A0A9D1CPS1"/>
<dbReference type="InterPro" id="IPR001789">
    <property type="entry name" value="Sig_transdc_resp-reg_receiver"/>
</dbReference>